<protein>
    <recommendedName>
        <fullName evidence="2">Lipoprotein</fullName>
    </recommendedName>
</protein>
<dbReference type="RefSeq" id="WP_339095754.1">
    <property type="nucleotide sequence ID" value="NZ_CP149782.1"/>
</dbReference>
<dbReference type="PROSITE" id="PS51257">
    <property type="entry name" value="PROKAR_LIPOPROTEIN"/>
    <property type="match status" value="1"/>
</dbReference>
<gene>
    <name evidence="1" type="ORF">WDJ50_00085</name>
</gene>
<reference evidence="1" key="1">
    <citation type="submission" date="2024-03" db="EMBL/GenBank/DDBJ databases">
        <title>Deinococcus weizhi sp. nov., isolated from human skin.</title>
        <authorList>
            <person name="Wei Z."/>
            <person name="Tian F."/>
            <person name="Yang C."/>
            <person name="Xin L.T."/>
            <person name="Wen Z.J."/>
            <person name="Lan K.C."/>
            <person name="Yu L."/>
            <person name="Zhe W."/>
            <person name="Dan F.D."/>
            <person name="Jun W."/>
            <person name="Rui Z."/>
            <person name="Yong X.J."/>
            <person name="Ting Y."/>
            <person name="Wei X."/>
            <person name="Xu Z.G."/>
            <person name="Xin Z."/>
            <person name="Dong F.G."/>
            <person name="Ni X.M."/>
            <person name="Zheng M.G."/>
            <person name="Chun Y."/>
            <person name="Qian W.X."/>
        </authorList>
    </citation>
    <scope>NUCLEOTIDE SEQUENCE</scope>
    <source>
        <strain evidence="1">VB142</strain>
    </source>
</reference>
<dbReference type="AlphaFoldDB" id="A0AAU6Q2E1"/>
<dbReference type="EMBL" id="CP149782">
    <property type="protein sequence ID" value="WYF44554.1"/>
    <property type="molecule type" value="Genomic_DNA"/>
</dbReference>
<name>A0AAU6Q2E1_9DEIO</name>
<organism evidence="1">
    <name type="scientific">Deinococcus sp. VB142</name>
    <dbReference type="NCBI Taxonomy" id="3112952"/>
    <lineage>
        <taxon>Bacteria</taxon>
        <taxon>Thermotogati</taxon>
        <taxon>Deinococcota</taxon>
        <taxon>Deinococci</taxon>
        <taxon>Deinococcales</taxon>
        <taxon>Deinococcaceae</taxon>
        <taxon>Deinococcus</taxon>
    </lineage>
</organism>
<accession>A0AAU6Q2E1</accession>
<proteinExistence type="predicted"/>
<evidence type="ECO:0008006" key="2">
    <source>
        <dbReference type="Google" id="ProtNLM"/>
    </source>
</evidence>
<sequence>MKNILLLGLGLVSLTACHPFGPPKPEGPSLWVSLSPAVRERCETVRWSDSTWVWASDTQLSGYSLWVLNYESWGSVSDFDQKNIVLRGGNYRLINTAQPTVTLDSTFTCTKTGEVLKAAYTFPNTASSAQIILDVKDGHFTGQWEPVLPPA</sequence>
<evidence type="ECO:0000313" key="1">
    <source>
        <dbReference type="EMBL" id="WYF44554.1"/>
    </source>
</evidence>